<dbReference type="STRING" id="1685379.AVO45_15555"/>
<dbReference type="PANTHER" id="PTHR42796:SF4">
    <property type="entry name" value="FUMARYLACETOACETATE HYDROLASE DOMAIN-CONTAINING PROTEIN 2A"/>
    <property type="match status" value="1"/>
</dbReference>
<dbReference type="GO" id="GO:0019752">
    <property type="term" value="P:carboxylic acid metabolic process"/>
    <property type="evidence" value="ECO:0007669"/>
    <property type="project" value="UniProtKB-ARBA"/>
</dbReference>
<evidence type="ECO:0000256" key="1">
    <source>
        <dbReference type="ARBA" id="ARBA00010211"/>
    </source>
</evidence>
<evidence type="ECO:0000313" key="5">
    <source>
        <dbReference type="Proteomes" id="UP000053791"/>
    </source>
</evidence>
<evidence type="ECO:0000259" key="3">
    <source>
        <dbReference type="Pfam" id="PF01557"/>
    </source>
</evidence>
<dbReference type="Proteomes" id="UP000053791">
    <property type="component" value="Unassembled WGS sequence"/>
</dbReference>
<dbReference type="AlphaFoldDB" id="A0A0X3TFT5"/>
<sequence>MKLLRYGPVGAERPGLLDDAGRVRDLSDHVADIAGDALLPETIARLSALKPEDLPLVEGIPQQDLRLGPCVGQVGKFVCIGLNYADHAAEAGMDIPPEPVIFSKWTSAISGPDDGVEIPRGAEKTDWEVELGIVIGKGGRYIEESDALGHVAGFCVVNDVTERDYQFNRAGTWDKGKGNDTFGPIGPWLVTPDEVGDYDSLKIWLEVDGHRYQDGTTATMVYKVPHLISYCSQFMSLQPGDIISTGTPPGVGMGQKPPVYLKGGEVMRLGIEGLGVQTQAVRVWTPGD</sequence>
<proteinExistence type="inferred from homology"/>
<name>A0A0X3TFT5_9RHOB</name>
<gene>
    <name evidence="4" type="ORF">AVO45_15555</name>
</gene>
<dbReference type="RefSeq" id="WP_068350052.1">
    <property type="nucleotide sequence ID" value="NZ_LQBQ01000039.1"/>
</dbReference>
<feature type="domain" description="Fumarylacetoacetase-like C-terminal" evidence="3">
    <location>
        <begin position="76"/>
        <end position="281"/>
    </location>
</feature>
<protein>
    <submittedName>
        <fullName evidence="4">Ureidoglycolate lyase</fullName>
    </submittedName>
</protein>
<keyword evidence="4" id="KW-0456">Lyase</keyword>
<dbReference type="InterPro" id="IPR011234">
    <property type="entry name" value="Fumarylacetoacetase-like_C"/>
</dbReference>
<evidence type="ECO:0000313" key="4">
    <source>
        <dbReference type="EMBL" id="KUJ73156.1"/>
    </source>
</evidence>
<keyword evidence="5" id="KW-1185">Reference proteome</keyword>
<organism evidence="4 5">
    <name type="scientific">Ruegeria marisrubri</name>
    <dbReference type="NCBI Taxonomy" id="1685379"/>
    <lineage>
        <taxon>Bacteria</taxon>
        <taxon>Pseudomonadati</taxon>
        <taxon>Pseudomonadota</taxon>
        <taxon>Alphaproteobacteria</taxon>
        <taxon>Rhodobacterales</taxon>
        <taxon>Roseobacteraceae</taxon>
        <taxon>Ruegeria</taxon>
    </lineage>
</organism>
<reference evidence="4 5" key="1">
    <citation type="submission" date="2015-12" db="EMBL/GenBank/DDBJ databases">
        <authorList>
            <person name="Shamseldin A."/>
            <person name="Moawad H."/>
            <person name="Abd El-Rahim W.M."/>
            <person name="Sadowsky M.J."/>
        </authorList>
    </citation>
    <scope>NUCLEOTIDE SEQUENCE [LARGE SCALE GENOMIC DNA]</scope>
    <source>
        <strain evidence="4 5">ZGT118</strain>
    </source>
</reference>
<dbReference type="GO" id="GO:0046872">
    <property type="term" value="F:metal ion binding"/>
    <property type="evidence" value="ECO:0007669"/>
    <property type="project" value="UniProtKB-KW"/>
</dbReference>
<evidence type="ECO:0000256" key="2">
    <source>
        <dbReference type="ARBA" id="ARBA00022723"/>
    </source>
</evidence>
<comment type="similarity">
    <text evidence="1">Belongs to the FAH family.</text>
</comment>
<dbReference type="InterPro" id="IPR036663">
    <property type="entry name" value="Fumarylacetoacetase_C_sf"/>
</dbReference>
<dbReference type="Pfam" id="PF01557">
    <property type="entry name" value="FAA_hydrolase"/>
    <property type="match status" value="1"/>
</dbReference>
<dbReference type="FunFam" id="3.90.850.10:FF:000002">
    <property type="entry name" value="2-hydroxyhepta-2,4-diene-1,7-dioate isomerase"/>
    <property type="match status" value="1"/>
</dbReference>
<dbReference type="OrthoDB" id="5197601at2"/>
<dbReference type="InterPro" id="IPR051121">
    <property type="entry name" value="FAH"/>
</dbReference>
<dbReference type="SUPFAM" id="SSF56529">
    <property type="entry name" value="FAH"/>
    <property type="match status" value="1"/>
</dbReference>
<dbReference type="GO" id="GO:0016853">
    <property type="term" value="F:isomerase activity"/>
    <property type="evidence" value="ECO:0007669"/>
    <property type="project" value="UniProtKB-ARBA"/>
</dbReference>
<keyword evidence="2" id="KW-0479">Metal-binding</keyword>
<comment type="caution">
    <text evidence="4">The sequence shown here is derived from an EMBL/GenBank/DDBJ whole genome shotgun (WGS) entry which is preliminary data.</text>
</comment>
<dbReference type="Gene3D" id="3.90.850.10">
    <property type="entry name" value="Fumarylacetoacetase-like, C-terminal domain"/>
    <property type="match status" value="1"/>
</dbReference>
<dbReference type="EMBL" id="LQBQ01000039">
    <property type="protein sequence ID" value="KUJ73156.1"/>
    <property type="molecule type" value="Genomic_DNA"/>
</dbReference>
<dbReference type="PANTHER" id="PTHR42796">
    <property type="entry name" value="FUMARYLACETOACETATE HYDROLASE DOMAIN-CONTAINING PROTEIN 2A-RELATED"/>
    <property type="match status" value="1"/>
</dbReference>
<dbReference type="GO" id="GO:0016829">
    <property type="term" value="F:lyase activity"/>
    <property type="evidence" value="ECO:0007669"/>
    <property type="project" value="UniProtKB-KW"/>
</dbReference>
<accession>A0A0X3TFT5</accession>